<evidence type="ECO:0000259" key="7">
    <source>
        <dbReference type="Pfam" id="PF00155"/>
    </source>
</evidence>
<dbReference type="EC" id="2.6.1.-" evidence="6"/>
<dbReference type="InterPro" id="IPR050596">
    <property type="entry name" value="AspAT/PAT-like"/>
</dbReference>
<dbReference type="EMBL" id="JBHTOP010000028">
    <property type="protein sequence ID" value="MFD1673021.1"/>
    <property type="molecule type" value="Genomic_DNA"/>
</dbReference>
<comment type="similarity">
    <text evidence="2 6">Belongs to the class-I pyridoxal-phosphate-dependent aminotransferase family.</text>
</comment>
<protein>
    <recommendedName>
        <fullName evidence="6">Aminotransferase</fullName>
        <ecNumber evidence="6">2.6.1.-</ecNumber>
    </recommendedName>
</protein>
<comment type="cofactor">
    <cofactor evidence="1 6">
        <name>pyridoxal 5'-phosphate</name>
        <dbReference type="ChEBI" id="CHEBI:597326"/>
    </cofactor>
</comment>
<evidence type="ECO:0000256" key="2">
    <source>
        <dbReference type="ARBA" id="ARBA00007441"/>
    </source>
</evidence>
<evidence type="ECO:0000256" key="6">
    <source>
        <dbReference type="RuleBase" id="RU000481"/>
    </source>
</evidence>
<dbReference type="Gene3D" id="3.90.1150.10">
    <property type="entry name" value="Aspartate Aminotransferase, domain 1"/>
    <property type="match status" value="1"/>
</dbReference>
<gene>
    <name evidence="8" type="ORF">ACFQ5M_13180</name>
</gene>
<evidence type="ECO:0000256" key="5">
    <source>
        <dbReference type="ARBA" id="ARBA00022898"/>
    </source>
</evidence>
<dbReference type="InterPro" id="IPR004839">
    <property type="entry name" value="Aminotransferase_I/II_large"/>
</dbReference>
<name>A0ABW4J9J0_9LACO</name>
<dbReference type="SUPFAM" id="SSF53383">
    <property type="entry name" value="PLP-dependent transferases"/>
    <property type="match status" value="1"/>
</dbReference>
<dbReference type="NCBIfam" id="NF005588">
    <property type="entry name" value="PRK07309.1"/>
    <property type="match status" value="1"/>
</dbReference>
<keyword evidence="5" id="KW-0663">Pyridoxal phosphate</keyword>
<dbReference type="PANTHER" id="PTHR46383">
    <property type="entry name" value="ASPARTATE AMINOTRANSFERASE"/>
    <property type="match status" value="1"/>
</dbReference>
<evidence type="ECO:0000313" key="8">
    <source>
        <dbReference type="EMBL" id="MFD1673021.1"/>
    </source>
</evidence>
<dbReference type="InterPro" id="IPR015424">
    <property type="entry name" value="PyrdxlP-dep_Trfase"/>
</dbReference>
<evidence type="ECO:0000313" key="9">
    <source>
        <dbReference type="Proteomes" id="UP001597267"/>
    </source>
</evidence>
<evidence type="ECO:0000256" key="3">
    <source>
        <dbReference type="ARBA" id="ARBA00022576"/>
    </source>
</evidence>
<sequence length="391" mass="43655">MKNERNINEQVTKIAVSGIRQFDEEVSQIPDILKLTLGEPDFNTPEHVKDAAITAIQENYSHYTGMAGLLELRQAASKYFAKHYQLNYNAEDEILVTVGATEAIASAITTVTNVGDAVLVPTPIFPAYLPLITLNHATPIFINTEANDFVLTPEMIQEAIDTHPDANITAIILNYPSNPTGVTYNEAELRAMATVLKANNLWIISDEIYSALSFDQPHFSIANLLRDQTILVNGLSKSHAMTGWRIGFLMAPKKITAELKKVHQYYVTAATTISQKAGIEALNNGDDDTEYMKQEYIKRRNFCLTELKAMNYQVARPNGAFYLFIKLPDWFHGTAIEFTRQLAHENKLALISGEGFGPGGERYFRLSYAASLESLKKAMARLKAFTQAHEQ</sequence>
<organism evidence="8 9">
    <name type="scientific">Agrilactobacillus yilanensis</name>
    <dbReference type="NCBI Taxonomy" id="2485997"/>
    <lineage>
        <taxon>Bacteria</taxon>
        <taxon>Bacillati</taxon>
        <taxon>Bacillota</taxon>
        <taxon>Bacilli</taxon>
        <taxon>Lactobacillales</taxon>
        <taxon>Lactobacillaceae</taxon>
        <taxon>Agrilactobacillus</taxon>
    </lineage>
</organism>
<comment type="caution">
    <text evidence="8">The sequence shown here is derived from an EMBL/GenBank/DDBJ whole genome shotgun (WGS) entry which is preliminary data.</text>
</comment>
<keyword evidence="3 6" id="KW-0032">Aminotransferase</keyword>
<keyword evidence="9" id="KW-1185">Reference proteome</keyword>
<evidence type="ECO:0000256" key="1">
    <source>
        <dbReference type="ARBA" id="ARBA00001933"/>
    </source>
</evidence>
<dbReference type="RefSeq" id="WP_125715981.1">
    <property type="nucleotide sequence ID" value="NZ_JBHTOP010000028.1"/>
</dbReference>
<evidence type="ECO:0000256" key="4">
    <source>
        <dbReference type="ARBA" id="ARBA00022679"/>
    </source>
</evidence>
<dbReference type="InterPro" id="IPR015421">
    <property type="entry name" value="PyrdxlP-dep_Trfase_major"/>
</dbReference>
<accession>A0ABW4J9J0</accession>
<reference evidence="9" key="1">
    <citation type="journal article" date="2019" name="Int. J. Syst. Evol. Microbiol.">
        <title>The Global Catalogue of Microorganisms (GCM) 10K type strain sequencing project: providing services to taxonomists for standard genome sequencing and annotation.</title>
        <authorList>
            <consortium name="The Broad Institute Genomics Platform"/>
            <consortium name="The Broad Institute Genome Sequencing Center for Infectious Disease"/>
            <person name="Wu L."/>
            <person name="Ma J."/>
        </authorList>
    </citation>
    <scope>NUCLEOTIDE SEQUENCE [LARGE SCALE GENOMIC DNA]</scope>
    <source>
        <strain evidence="9">CCM 8896</strain>
    </source>
</reference>
<dbReference type="Proteomes" id="UP001597267">
    <property type="component" value="Unassembled WGS sequence"/>
</dbReference>
<feature type="domain" description="Aminotransferase class I/classII large" evidence="7">
    <location>
        <begin position="31"/>
        <end position="382"/>
    </location>
</feature>
<dbReference type="GO" id="GO:0008483">
    <property type="term" value="F:transaminase activity"/>
    <property type="evidence" value="ECO:0007669"/>
    <property type="project" value="UniProtKB-KW"/>
</dbReference>
<dbReference type="PANTHER" id="PTHR46383:SF4">
    <property type="entry name" value="AMINOTRANSFERASE"/>
    <property type="match status" value="1"/>
</dbReference>
<dbReference type="Pfam" id="PF00155">
    <property type="entry name" value="Aminotran_1_2"/>
    <property type="match status" value="1"/>
</dbReference>
<proteinExistence type="inferred from homology"/>
<dbReference type="Gene3D" id="3.40.640.10">
    <property type="entry name" value="Type I PLP-dependent aspartate aminotransferase-like (Major domain)"/>
    <property type="match status" value="1"/>
</dbReference>
<dbReference type="PROSITE" id="PS00105">
    <property type="entry name" value="AA_TRANSFER_CLASS_1"/>
    <property type="match status" value="1"/>
</dbReference>
<dbReference type="PRINTS" id="PR00753">
    <property type="entry name" value="ACCSYNTHASE"/>
</dbReference>
<dbReference type="CDD" id="cd00609">
    <property type="entry name" value="AAT_like"/>
    <property type="match status" value="1"/>
</dbReference>
<keyword evidence="4 6" id="KW-0808">Transferase</keyword>
<dbReference type="InterPro" id="IPR004838">
    <property type="entry name" value="NHTrfase_class1_PyrdxlP-BS"/>
</dbReference>
<dbReference type="InterPro" id="IPR015422">
    <property type="entry name" value="PyrdxlP-dep_Trfase_small"/>
</dbReference>